<dbReference type="PROSITE" id="PS00759">
    <property type="entry name" value="ARGE_DAPE_CPG2_2"/>
    <property type="match status" value="1"/>
</dbReference>
<keyword evidence="4" id="KW-0378">Hydrolase</keyword>
<dbReference type="Proteomes" id="UP001595765">
    <property type="component" value="Unassembled WGS sequence"/>
</dbReference>
<evidence type="ECO:0000256" key="4">
    <source>
        <dbReference type="ARBA" id="ARBA00022801"/>
    </source>
</evidence>
<evidence type="ECO:0000256" key="5">
    <source>
        <dbReference type="ARBA" id="ARBA00022833"/>
    </source>
</evidence>
<dbReference type="Gene3D" id="1.10.150.900">
    <property type="match status" value="1"/>
</dbReference>
<dbReference type="InterPro" id="IPR002933">
    <property type="entry name" value="Peptidase_M20"/>
</dbReference>
<dbReference type="RefSeq" id="WP_386426746.1">
    <property type="nucleotide sequence ID" value="NZ_JBHSBB010000006.1"/>
</dbReference>
<evidence type="ECO:0000313" key="8">
    <source>
        <dbReference type="EMBL" id="MFC4030980.1"/>
    </source>
</evidence>
<evidence type="ECO:0000256" key="6">
    <source>
        <dbReference type="SAM" id="MobiDB-lite"/>
    </source>
</evidence>
<dbReference type="InterPro" id="IPR036264">
    <property type="entry name" value="Bact_exopeptidase_dim_dom"/>
</dbReference>
<name>A0ABV8HGI8_9ACTN</name>
<gene>
    <name evidence="8" type="ORF">ACFO3J_05795</name>
</gene>
<dbReference type="InterPro" id="IPR011650">
    <property type="entry name" value="Peptidase_M20_dimer"/>
</dbReference>
<feature type="domain" description="Peptidase M20 dimerisation" evidence="7">
    <location>
        <begin position="214"/>
        <end position="337"/>
    </location>
</feature>
<feature type="compositionally biased region" description="Low complexity" evidence="6">
    <location>
        <begin position="456"/>
        <end position="468"/>
    </location>
</feature>
<keyword evidence="5" id="KW-0862">Zinc</keyword>
<dbReference type="Pfam" id="PF01546">
    <property type="entry name" value="Peptidase_M20"/>
    <property type="match status" value="1"/>
</dbReference>
<evidence type="ECO:0000313" key="9">
    <source>
        <dbReference type="Proteomes" id="UP001595765"/>
    </source>
</evidence>
<comment type="similarity">
    <text evidence="2">Belongs to the peptidase M20A family.</text>
</comment>
<dbReference type="InterPro" id="IPR001261">
    <property type="entry name" value="ArgE/DapE_CS"/>
</dbReference>
<comment type="caution">
    <text evidence="8">The sequence shown here is derived from an EMBL/GenBank/DDBJ whole genome shotgun (WGS) entry which is preliminary data.</text>
</comment>
<dbReference type="Gene3D" id="3.30.70.360">
    <property type="match status" value="1"/>
</dbReference>
<evidence type="ECO:0000256" key="3">
    <source>
        <dbReference type="ARBA" id="ARBA00022723"/>
    </source>
</evidence>
<organism evidence="8 9">
    <name type="scientific">Streptomyces polygonati</name>
    <dbReference type="NCBI Taxonomy" id="1617087"/>
    <lineage>
        <taxon>Bacteria</taxon>
        <taxon>Bacillati</taxon>
        <taxon>Actinomycetota</taxon>
        <taxon>Actinomycetes</taxon>
        <taxon>Kitasatosporales</taxon>
        <taxon>Streptomycetaceae</taxon>
        <taxon>Streptomyces</taxon>
    </lineage>
</organism>
<evidence type="ECO:0000256" key="2">
    <source>
        <dbReference type="ARBA" id="ARBA00006247"/>
    </source>
</evidence>
<keyword evidence="3" id="KW-0479">Metal-binding</keyword>
<dbReference type="PIRSF" id="PIRSF036696">
    <property type="entry name" value="ACY-1"/>
    <property type="match status" value="1"/>
</dbReference>
<accession>A0ABV8HGI8</accession>
<dbReference type="PANTHER" id="PTHR43808">
    <property type="entry name" value="ACETYLORNITHINE DEACETYLASE"/>
    <property type="match status" value="1"/>
</dbReference>
<dbReference type="SUPFAM" id="SSF55031">
    <property type="entry name" value="Bacterial exopeptidase dimerisation domain"/>
    <property type="match status" value="1"/>
</dbReference>
<dbReference type="EMBL" id="JBHSBB010000006">
    <property type="protein sequence ID" value="MFC4030980.1"/>
    <property type="molecule type" value="Genomic_DNA"/>
</dbReference>
<protein>
    <submittedName>
        <fullName evidence="8">M20/M25/M40 family metallo-hydrolase</fullName>
    </submittedName>
</protein>
<dbReference type="CDD" id="cd05675">
    <property type="entry name" value="M20_yscS_like"/>
    <property type="match status" value="1"/>
</dbReference>
<dbReference type="Gene3D" id="3.40.630.10">
    <property type="entry name" value="Zn peptidases"/>
    <property type="match status" value="1"/>
</dbReference>
<dbReference type="Pfam" id="PF07687">
    <property type="entry name" value="M20_dimer"/>
    <property type="match status" value="1"/>
</dbReference>
<dbReference type="NCBIfam" id="NF005913">
    <property type="entry name" value="PRK07906.1"/>
    <property type="match status" value="1"/>
</dbReference>
<dbReference type="SUPFAM" id="SSF53187">
    <property type="entry name" value="Zn-dependent exopeptidases"/>
    <property type="match status" value="1"/>
</dbReference>
<keyword evidence="9" id="KW-1185">Reference proteome</keyword>
<evidence type="ECO:0000259" key="7">
    <source>
        <dbReference type="Pfam" id="PF07687"/>
    </source>
</evidence>
<reference evidence="9" key="1">
    <citation type="journal article" date="2019" name="Int. J. Syst. Evol. Microbiol.">
        <title>The Global Catalogue of Microorganisms (GCM) 10K type strain sequencing project: providing services to taxonomists for standard genome sequencing and annotation.</title>
        <authorList>
            <consortium name="The Broad Institute Genomics Platform"/>
            <consortium name="The Broad Institute Genome Sequencing Center for Infectious Disease"/>
            <person name="Wu L."/>
            <person name="Ma J."/>
        </authorList>
    </citation>
    <scope>NUCLEOTIDE SEQUENCE [LARGE SCALE GENOMIC DNA]</scope>
    <source>
        <strain evidence="9">CGMCC 4.7237</strain>
    </source>
</reference>
<dbReference type="PROSITE" id="PS00758">
    <property type="entry name" value="ARGE_DAPE_CPG2_1"/>
    <property type="match status" value="1"/>
</dbReference>
<dbReference type="InterPro" id="IPR050072">
    <property type="entry name" value="Peptidase_M20A"/>
</dbReference>
<feature type="region of interest" description="Disordered" evidence="6">
    <location>
        <begin position="456"/>
        <end position="483"/>
    </location>
</feature>
<proteinExistence type="inferred from homology"/>
<evidence type="ECO:0000256" key="1">
    <source>
        <dbReference type="ARBA" id="ARBA00001947"/>
    </source>
</evidence>
<sequence length="483" mass="50748">MGEQQQSGTRAGRPVDPSAGVDAQALDEAVCFTSDLIRIDTTNRGGGDGRERQAAEYMAEQLAGAGIEARVLESAPGRANTVARIAGTDPTADALLVHGHLDVVPAEPADWSVPPFSGEIIDGVIWGRGAIDMKNTVSMVLATVRGWARTGRRPARDIVLAFTADEEDSAAYGAGYLVKEHADLFEGCTEAISESGAYTFHAGGGLRIYPVAAGERGTAWMKLTANGRAGHGSKVNEENAVSRLAAAVARIGEHRWPVRITDTVRAALVELAALHGLPADLDDVDTLLDRLGPAAALVRPTVRNSANPTMLQAGYKVNVIPGAATAFVDGRIVPGGQEEFTSTIDRLTGPDVSWEYYHHEVPLTAPVDAPVYAAMREALEHFDPQGHVVPFCMSGGTDAKQFSRLGITGYGFSPLKLPPGFDYQALFHGVDERVPVDALHFGVRVLDRFMRGAGTAAAPGTPGSPGTADSPVTSGARGEEAGA</sequence>
<dbReference type="PANTHER" id="PTHR43808:SF8">
    <property type="entry name" value="PEPTIDASE M20 DIMERISATION DOMAIN-CONTAINING PROTEIN"/>
    <property type="match status" value="1"/>
</dbReference>
<comment type="cofactor">
    <cofactor evidence="1">
        <name>Zn(2+)</name>
        <dbReference type="ChEBI" id="CHEBI:29105"/>
    </cofactor>
</comment>